<evidence type="ECO:0008006" key="4">
    <source>
        <dbReference type="Google" id="ProtNLM"/>
    </source>
</evidence>
<accession>A0A8J3VDA8</accession>
<feature type="compositionally biased region" description="Basic and acidic residues" evidence="1">
    <location>
        <begin position="144"/>
        <end position="154"/>
    </location>
</feature>
<dbReference type="SUPFAM" id="SSF141571">
    <property type="entry name" value="Pentapeptide repeat-like"/>
    <property type="match status" value="1"/>
</dbReference>
<dbReference type="Pfam" id="PF13576">
    <property type="entry name" value="Pentapeptide_3"/>
    <property type="match status" value="2"/>
</dbReference>
<proteinExistence type="predicted"/>
<organism evidence="2 3">
    <name type="scientific">Rhizocola hellebori</name>
    <dbReference type="NCBI Taxonomy" id="1392758"/>
    <lineage>
        <taxon>Bacteria</taxon>
        <taxon>Bacillati</taxon>
        <taxon>Actinomycetota</taxon>
        <taxon>Actinomycetes</taxon>
        <taxon>Micromonosporales</taxon>
        <taxon>Micromonosporaceae</taxon>
        <taxon>Rhizocola</taxon>
    </lineage>
</organism>
<evidence type="ECO:0000313" key="3">
    <source>
        <dbReference type="Proteomes" id="UP000612899"/>
    </source>
</evidence>
<dbReference type="InterPro" id="IPR001646">
    <property type="entry name" value="5peptide_repeat"/>
</dbReference>
<feature type="region of interest" description="Disordered" evidence="1">
    <location>
        <begin position="363"/>
        <end position="384"/>
    </location>
</feature>
<dbReference type="AlphaFoldDB" id="A0A8J3VDA8"/>
<dbReference type="Gene3D" id="2.160.20.80">
    <property type="entry name" value="E3 ubiquitin-protein ligase SopA"/>
    <property type="match status" value="1"/>
</dbReference>
<comment type="caution">
    <text evidence="2">The sequence shown here is derived from an EMBL/GenBank/DDBJ whole genome shotgun (WGS) entry which is preliminary data.</text>
</comment>
<protein>
    <recommendedName>
        <fullName evidence="4">Pentapeptide repeat-containing protein</fullName>
    </recommendedName>
</protein>
<evidence type="ECO:0000256" key="1">
    <source>
        <dbReference type="SAM" id="MobiDB-lite"/>
    </source>
</evidence>
<feature type="region of interest" description="Disordered" evidence="1">
    <location>
        <begin position="126"/>
        <end position="154"/>
    </location>
</feature>
<feature type="compositionally biased region" description="Basic and acidic residues" evidence="1">
    <location>
        <begin position="364"/>
        <end position="377"/>
    </location>
</feature>
<dbReference type="EMBL" id="BONY01000007">
    <property type="protein sequence ID" value="GIH03399.1"/>
    <property type="molecule type" value="Genomic_DNA"/>
</dbReference>
<gene>
    <name evidence="2" type="ORF">Rhe02_14660</name>
</gene>
<dbReference type="Proteomes" id="UP000612899">
    <property type="component" value="Unassembled WGS sequence"/>
</dbReference>
<keyword evidence="3" id="KW-1185">Reference proteome</keyword>
<name>A0A8J3VDA8_9ACTN</name>
<sequence length="384" mass="41877">MVLLGVWDTSVTVTDADRMRLDRIKTGLTMAAGLAAGATLLMALRRQSLSERAQRFAESDALEQRTTALYVAAADQLASEKAAVRLAGLYSLERLGQDNPKLRQTVFNVWCAYLRMPYTPPLEVLRRNAESSPSRPAEDAPLPEPKEGAERRQELEVRRTAQRLLAAHVSIDGDGAPLDGYWLSERGLLLSIDLTAAELVDFTLGHCVLGDTILDEAQFHDITDLREAQFYGVAGLGEAQFHGVVLLSEAQFHDKADLHGTQFHDKAFLRRAHFHSVADLSGTQFHDIADLGEAQFHGNADLRGAEFYGMASLGQAQFHGNADLGEVQRITLEGVHASPRATLPSGWVLSSKLGKNSLFVVTRTGEDRPPAGSREDAEAPTSIA</sequence>
<reference evidence="2" key="1">
    <citation type="submission" date="2021-01" db="EMBL/GenBank/DDBJ databases">
        <title>Whole genome shotgun sequence of Rhizocola hellebori NBRC 109834.</title>
        <authorList>
            <person name="Komaki H."/>
            <person name="Tamura T."/>
        </authorList>
    </citation>
    <scope>NUCLEOTIDE SEQUENCE</scope>
    <source>
        <strain evidence="2">NBRC 109834</strain>
    </source>
</reference>
<evidence type="ECO:0000313" key="2">
    <source>
        <dbReference type="EMBL" id="GIH03399.1"/>
    </source>
</evidence>